<dbReference type="SUPFAM" id="SSF54001">
    <property type="entry name" value="Cysteine proteinases"/>
    <property type="match status" value="1"/>
</dbReference>
<feature type="domain" description="USP" evidence="2">
    <location>
        <begin position="157"/>
        <end position="522"/>
    </location>
</feature>
<evidence type="ECO:0000256" key="1">
    <source>
        <dbReference type="SAM" id="MobiDB-lite"/>
    </source>
</evidence>
<dbReference type="GO" id="GO:0016579">
    <property type="term" value="P:protein deubiquitination"/>
    <property type="evidence" value="ECO:0007669"/>
    <property type="project" value="InterPro"/>
</dbReference>
<dbReference type="InterPro" id="IPR038765">
    <property type="entry name" value="Papain-like_cys_pep_sf"/>
</dbReference>
<dbReference type="FunFam" id="3.90.70.10:FF:000022">
    <property type="entry name" value="Ubiquitin carboxyl-terminal hydrolase 24"/>
    <property type="match status" value="1"/>
</dbReference>
<dbReference type="Proteomes" id="UP001146793">
    <property type="component" value="Unassembled WGS sequence"/>
</dbReference>
<dbReference type="EMBL" id="JANTQA010000042">
    <property type="protein sequence ID" value="KAJ3435063.1"/>
    <property type="molecule type" value="Genomic_DNA"/>
</dbReference>
<evidence type="ECO:0000313" key="4">
    <source>
        <dbReference type="Proteomes" id="UP001146793"/>
    </source>
</evidence>
<feature type="compositionally biased region" description="Basic and acidic residues" evidence="1">
    <location>
        <begin position="979"/>
        <end position="988"/>
    </location>
</feature>
<dbReference type="Gene3D" id="3.90.70.10">
    <property type="entry name" value="Cysteine proteinases"/>
    <property type="match status" value="1"/>
</dbReference>
<dbReference type="PROSITE" id="PS00973">
    <property type="entry name" value="USP_2"/>
    <property type="match status" value="1"/>
</dbReference>
<keyword evidence="3" id="KW-0378">Hydrolase</keyword>
<dbReference type="Pfam" id="PF00443">
    <property type="entry name" value="UCH"/>
    <property type="match status" value="1"/>
</dbReference>
<dbReference type="InterPro" id="IPR050164">
    <property type="entry name" value="Peptidase_C19"/>
</dbReference>
<dbReference type="GO" id="GO:0004843">
    <property type="term" value="F:cysteine-type deubiquitinase activity"/>
    <property type="evidence" value="ECO:0007669"/>
    <property type="project" value="InterPro"/>
</dbReference>
<accession>A0AAV7Z4L3</accession>
<proteinExistence type="predicted"/>
<reference evidence="3" key="1">
    <citation type="submission" date="2022-08" db="EMBL/GenBank/DDBJ databases">
        <title>Novel sulphate-reducing endosymbionts in the free-living metamonad Anaeramoeba.</title>
        <authorList>
            <person name="Jerlstrom-Hultqvist J."/>
            <person name="Cepicka I."/>
            <person name="Gallot-Lavallee L."/>
            <person name="Salas-Leiva D."/>
            <person name="Curtis B.A."/>
            <person name="Zahonova K."/>
            <person name="Pipaliya S."/>
            <person name="Dacks J."/>
            <person name="Roger A.J."/>
        </authorList>
    </citation>
    <scope>NUCLEOTIDE SEQUENCE</scope>
    <source>
        <strain evidence="3">Busselton2</strain>
    </source>
</reference>
<evidence type="ECO:0000259" key="2">
    <source>
        <dbReference type="PROSITE" id="PS50235"/>
    </source>
</evidence>
<dbReference type="InterPro" id="IPR001394">
    <property type="entry name" value="Peptidase_C19_UCH"/>
</dbReference>
<feature type="region of interest" description="Disordered" evidence="1">
    <location>
        <begin position="736"/>
        <end position="755"/>
    </location>
</feature>
<dbReference type="PROSITE" id="PS00972">
    <property type="entry name" value="USP_1"/>
    <property type="match status" value="1"/>
</dbReference>
<dbReference type="GO" id="GO:0005829">
    <property type="term" value="C:cytosol"/>
    <property type="evidence" value="ECO:0007669"/>
    <property type="project" value="TreeGrafter"/>
</dbReference>
<dbReference type="GO" id="GO:0005634">
    <property type="term" value="C:nucleus"/>
    <property type="evidence" value="ECO:0007669"/>
    <property type="project" value="TreeGrafter"/>
</dbReference>
<feature type="compositionally biased region" description="Acidic residues" evidence="1">
    <location>
        <begin position="989"/>
        <end position="1000"/>
    </location>
</feature>
<name>A0AAV7Z4L3_9EUKA</name>
<protein>
    <submittedName>
        <fullName evidence="3">Ubiquitin carboxyl-terminal hydrolase faf-y-related</fullName>
    </submittedName>
</protein>
<dbReference type="InterPro" id="IPR018200">
    <property type="entry name" value="USP_CS"/>
</dbReference>
<organism evidence="3 4">
    <name type="scientific">Anaeramoeba flamelloides</name>
    <dbReference type="NCBI Taxonomy" id="1746091"/>
    <lineage>
        <taxon>Eukaryota</taxon>
        <taxon>Metamonada</taxon>
        <taxon>Anaeramoebidae</taxon>
        <taxon>Anaeramoeba</taxon>
    </lineage>
</organism>
<evidence type="ECO:0000313" key="3">
    <source>
        <dbReference type="EMBL" id="KAJ3435063.1"/>
    </source>
</evidence>
<comment type="caution">
    <text evidence="3">The sequence shown here is derived from an EMBL/GenBank/DDBJ whole genome shotgun (WGS) entry which is preliminary data.</text>
</comment>
<feature type="region of interest" description="Disordered" evidence="1">
    <location>
        <begin position="959"/>
        <end position="1003"/>
    </location>
</feature>
<gene>
    <name evidence="3" type="ORF">M0812_02193</name>
</gene>
<feature type="compositionally biased region" description="Low complexity" evidence="1">
    <location>
        <begin position="959"/>
        <end position="968"/>
    </location>
</feature>
<sequence length="1380" mass="164382">MNSLCIIISKLLKIINLEKLQNFDPNNFFHKLYSFLIKLLNYIPKTIKIEQNIEGILKVLTILISRNDYLKNKKQNLELINTIFNDFLFSLKKEESCNSANCRKSSFNFLIELSKNCFQNNQYLINLIAPLQTNLNVPESWRYWPNYEIRLPNIKYLGLRNGGSTCYLNSLLQQFFMVPKFRNSLLFSRIGNYADHQINQDQKIELDPNENVLKHFQLIFANLLKSDKAFASTKDFCKKYLDWEGNPINPLVQMDAFEFFNTLFSKLESNLYLKNLIIDLFGGKLCNQISAVDTPHSSERLENFYTISLDVIRKNDIYNSLDQYIEGELLQGDNKYYLEELDQKVDAIKRVFIDTLPKNLIIHLKRFEYDLTTMKRYKVNDYFEFPTKLNMYKYTREGISKEEKSQNNNESNDKHGIHKKEIEKASNSCYDYRLVGILVHRGSTQFGHYYSYIKERNSSKWIEFNDEIIKDFNINSIPEKCFGERKKKLDTSKKLKNKKYTVHNNLPRIKNYSAYMLFYQKLDTIHENNSNNNEKLQNNLLKLPVIQKVLNENILFLRRKQIFNEEYFYFVEQICKNTKDSAIIKLAFQFFIKIYLHSRKKPRLNSWIEYIENIFTNSYEISKWFVERILQNFYLNKKKNENKKIKMQIGSNINHNNNNNSSSSSNNHIDLEIQKEINFDKKNETIKETNVGKENKIILAKGMKSEMNNEMEMETEKHIEMKTERQMEMEMEIENAKENENENENENDKEIKKKNSEENNKLNVLNKIDNEELNKIFYITFNKSFFQKQKTLISTLFVSSFKKVFSKEKKDFIQDLKLVKQHMNEQILELFVKQNHTIISNILHTKLQNIPTDQFKTMSCKFLYMILFYIDQPLEEWRKFKELFLLLINLIKLDPLIYQFFIDSRGITLLMDQVLDNYSPFREKQLETFSVKKFKNNLKSITFFPLFLDQLLNLSYSNNSNDKNNNNNNDDDDDLNMEGNEKNDKDNDIDNNEDNEDSNNNEDNGLTIHNIDLFLLKMPLFYKKLLKLDINDSSSISIISTLCLKRNLKEDFLPLYMKCIDFCDSQQLKLLFSSLQKIINTYTELNDEIFRQIIEKILNNFKYLKVSKVSIASLRELSNTNELARKWLLNNHDSWLFEFLINSKYFKIRNMSKKLFNLLIYLQANQTDNDQDLQVFEFYFENLLNLIPQITSEILYPDLKPKEKIKSKKEKNLPNHFKLTSYLELLIKIIKQNTNVLKLLCLDDSTVFLNFWDLLLTVSNYSIPQDFNKLSIFQFLNFILQSNDNLIYLLNLFEQKKIDFSHLINIHLGFGSVKQEFNDKFLLEYFHLLYLIALNNNKYKAIILNSKNYNDSLKHILNNKKNSFKESRKRLQLLFNLINN</sequence>
<dbReference type="PANTHER" id="PTHR24006">
    <property type="entry name" value="UBIQUITIN CARBOXYL-TERMINAL HYDROLASE"/>
    <property type="match status" value="1"/>
</dbReference>
<dbReference type="InterPro" id="IPR028889">
    <property type="entry name" value="USP"/>
</dbReference>
<dbReference type="PROSITE" id="PS50235">
    <property type="entry name" value="USP_3"/>
    <property type="match status" value="1"/>
</dbReference>